<name>A0AB39YRD9_9MICC</name>
<evidence type="ECO:0000259" key="6">
    <source>
        <dbReference type="Pfam" id="PF20434"/>
    </source>
</evidence>
<dbReference type="InterPro" id="IPR029058">
    <property type="entry name" value="AB_hydrolase_fold"/>
</dbReference>
<evidence type="ECO:0000256" key="2">
    <source>
        <dbReference type="ARBA" id="ARBA00022801"/>
    </source>
</evidence>
<evidence type="ECO:0000256" key="5">
    <source>
        <dbReference type="SAM" id="Phobius"/>
    </source>
</evidence>
<organism evidence="7">
    <name type="scientific">Paenarthrobacter sp. AMU7</name>
    <dbReference type="NCBI Taxonomy" id="3162492"/>
    <lineage>
        <taxon>Bacteria</taxon>
        <taxon>Bacillati</taxon>
        <taxon>Actinomycetota</taxon>
        <taxon>Actinomycetes</taxon>
        <taxon>Micrococcales</taxon>
        <taxon>Micrococcaceae</taxon>
        <taxon>Paenarthrobacter</taxon>
    </lineage>
</organism>
<dbReference type="InterPro" id="IPR050300">
    <property type="entry name" value="GDXG_lipolytic_enzyme"/>
</dbReference>
<dbReference type="PANTHER" id="PTHR48081:SF6">
    <property type="entry name" value="PEPTIDASE S9 PROLYL OLIGOPEPTIDASE CATALYTIC DOMAIN-CONTAINING PROTEIN"/>
    <property type="match status" value="1"/>
</dbReference>
<dbReference type="Pfam" id="PF20434">
    <property type="entry name" value="BD-FAE"/>
    <property type="match status" value="1"/>
</dbReference>
<comment type="similarity">
    <text evidence="1">Belongs to the 'GDXG' lipolytic enzyme family.</text>
</comment>
<evidence type="ECO:0000256" key="1">
    <source>
        <dbReference type="ARBA" id="ARBA00010515"/>
    </source>
</evidence>
<evidence type="ECO:0000256" key="4">
    <source>
        <dbReference type="SAM" id="MobiDB-lite"/>
    </source>
</evidence>
<dbReference type="EMBL" id="CP165735">
    <property type="protein sequence ID" value="XDV71547.1"/>
    <property type="molecule type" value="Genomic_DNA"/>
</dbReference>
<dbReference type="InterPro" id="IPR033140">
    <property type="entry name" value="Lipase_GDXG_put_SER_AS"/>
</dbReference>
<dbReference type="PANTHER" id="PTHR48081">
    <property type="entry name" value="AB HYDROLASE SUPERFAMILY PROTEIN C4A8.06C"/>
    <property type="match status" value="1"/>
</dbReference>
<dbReference type="SUPFAM" id="SSF53474">
    <property type="entry name" value="alpha/beta-Hydrolases"/>
    <property type="match status" value="1"/>
</dbReference>
<feature type="transmembrane region" description="Helical" evidence="5">
    <location>
        <begin position="36"/>
        <end position="55"/>
    </location>
</feature>
<evidence type="ECO:0000256" key="3">
    <source>
        <dbReference type="PROSITE-ProRule" id="PRU10038"/>
    </source>
</evidence>
<proteinExistence type="inferred from homology"/>
<keyword evidence="2 7" id="KW-0378">Hydrolase</keyword>
<feature type="region of interest" description="Disordered" evidence="4">
    <location>
        <begin position="1"/>
        <end position="27"/>
    </location>
</feature>
<evidence type="ECO:0000313" key="7">
    <source>
        <dbReference type="EMBL" id="XDV71547.1"/>
    </source>
</evidence>
<feature type="domain" description="BD-FAE-like" evidence="6">
    <location>
        <begin position="100"/>
        <end position="295"/>
    </location>
</feature>
<dbReference type="Gene3D" id="3.40.50.1820">
    <property type="entry name" value="alpha/beta hydrolase"/>
    <property type="match status" value="1"/>
</dbReference>
<accession>A0AB39YRD9</accession>
<dbReference type="InterPro" id="IPR049492">
    <property type="entry name" value="BD-FAE-like_dom"/>
</dbReference>
<dbReference type="RefSeq" id="WP_280625047.1">
    <property type="nucleotide sequence ID" value="NZ_CP165735.1"/>
</dbReference>
<dbReference type="PROSITE" id="PS01174">
    <property type="entry name" value="LIPASE_GDXG_SER"/>
    <property type="match status" value="1"/>
</dbReference>
<protein>
    <submittedName>
        <fullName evidence="7">Alpha/beta hydrolase</fullName>
    </submittedName>
</protein>
<dbReference type="AlphaFoldDB" id="A0AB39YRD9"/>
<reference evidence="7" key="1">
    <citation type="submission" date="2024-07" db="EMBL/GenBank/DDBJ databases">
        <authorList>
            <person name="Li J."/>
            <person name="Wei H."/>
            <person name="Ma J."/>
        </authorList>
    </citation>
    <scope>NUCLEOTIDE SEQUENCE</scope>
    <source>
        <strain evidence="7">AMU7</strain>
    </source>
</reference>
<feature type="active site" evidence="3">
    <location>
        <position position="191"/>
    </location>
</feature>
<keyword evidence="5" id="KW-0472">Membrane</keyword>
<keyword evidence="5" id="KW-0812">Transmembrane</keyword>
<sequence length="358" mass="38817">MGPLESIQRSTDESRSAGAGPLSRPPRVRSSRLKKLDVAILLVLIVLLALSATPWPSAMLIRSVFERGAQATIDEMTPYVPDTPLQSQAGVVYKPGSTFDVFSPEGTTAPLPTVVWIHGGAWISGAQRDVNPYLQIIAAEGYTTIGMSYPIAPEATYPTAVRDINDALAYIKAHAAELNVDTSRIVLAGDSAGAQLASQMTTLTVNPEYANLMGIQPALQKSELAATILHCGVYDLRAMADLNGIVAWGFKTSLWAYTGTKDWSATYAGATMSTIDFVTDDFPPTFISGGNGDGLTWLQSVPYSNRLKDAGVPVTELFWPATHEPELPHEYQFHLNFDEAREARDKTFAFLSTHAPRR</sequence>
<dbReference type="GO" id="GO:0016787">
    <property type="term" value="F:hydrolase activity"/>
    <property type="evidence" value="ECO:0007669"/>
    <property type="project" value="UniProtKB-KW"/>
</dbReference>
<gene>
    <name evidence="7" type="ORF">ABQM86_21760</name>
</gene>
<keyword evidence="5" id="KW-1133">Transmembrane helix</keyword>